<dbReference type="GO" id="GO:0030018">
    <property type="term" value="C:Z disc"/>
    <property type="evidence" value="ECO:0007669"/>
    <property type="project" value="TreeGrafter"/>
</dbReference>
<dbReference type="EMBL" id="MRZV01002462">
    <property type="protein sequence ID" value="PIK33637.1"/>
    <property type="molecule type" value="Genomic_DNA"/>
</dbReference>
<accession>A0A2G8JD16</accession>
<dbReference type="InterPro" id="IPR000699">
    <property type="entry name" value="RIH_dom"/>
</dbReference>
<dbReference type="Gene3D" id="1.25.10.30">
    <property type="entry name" value="IP3 receptor type 1 binding core, RIH domain"/>
    <property type="match status" value="1"/>
</dbReference>
<dbReference type="InterPro" id="IPR016093">
    <property type="entry name" value="MIR_motif"/>
</dbReference>
<dbReference type="GO" id="GO:0006941">
    <property type="term" value="P:striated muscle contraction"/>
    <property type="evidence" value="ECO:0007669"/>
    <property type="project" value="TreeGrafter"/>
</dbReference>
<dbReference type="SUPFAM" id="SSF82109">
    <property type="entry name" value="MIR domain"/>
    <property type="match status" value="1"/>
</dbReference>
<evidence type="ECO:0000259" key="4">
    <source>
        <dbReference type="Pfam" id="PF02815"/>
    </source>
</evidence>
<dbReference type="InterPro" id="IPR015925">
    <property type="entry name" value="Ryanodine_IP3_receptor"/>
</dbReference>
<dbReference type="GO" id="GO:0042383">
    <property type="term" value="C:sarcolemma"/>
    <property type="evidence" value="ECO:0007669"/>
    <property type="project" value="TreeGrafter"/>
</dbReference>
<dbReference type="Pfam" id="PF01365">
    <property type="entry name" value="RYDR_ITPR"/>
    <property type="match status" value="1"/>
</dbReference>
<name>A0A2G8JD16_STIJA</name>
<evidence type="ECO:0000313" key="6">
    <source>
        <dbReference type="Proteomes" id="UP000230750"/>
    </source>
</evidence>
<dbReference type="GO" id="GO:0033017">
    <property type="term" value="C:sarcoplasmic reticulum membrane"/>
    <property type="evidence" value="ECO:0007669"/>
    <property type="project" value="TreeGrafter"/>
</dbReference>
<dbReference type="GO" id="GO:0005790">
    <property type="term" value="C:smooth endoplasmic reticulum"/>
    <property type="evidence" value="ECO:0007669"/>
    <property type="project" value="TreeGrafter"/>
</dbReference>
<dbReference type="PANTHER" id="PTHR46399:SF8">
    <property type="entry name" value="B30.2_SPRY DOMAIN-CONTAINING PROTEIN"/>
    <property type="match status" value="1"/>
</dbReference>
<dbReference type="OrthoDB" id="300855at2759"/>
<proteinExistence type="predicted"/>
<dbReference type="InterPro" id="IPR036300">
    <property type="entry name" value="MIR_dom_sf"/>
</dbReference>
<dbReference type="Proteomes" id="UP000230750">
    <property type="component" value="Unassembled WGS sequence"/>
</dbReference>
<evidence type="ECO:0000256" key="2">
    <source>
        <dbReference type="SAM" id="Coils"/>
    </source>
</evidence>
<keyword evidence="1" id="KW-0677">Repeat</keyword>
<dbReference type="Gene3D" id="2.80.10.50">
    <property type="match status" value="1"/>
</dbReference>
<organism evidence="5 6">
    <name type="scientific">Stichopus japonicus</name>
    <name type="common">Sea cucumber</name>
    <dbReference type="NCBI Taxonomy" id="307972"/>
    <lineage>
        <taxon>Eukaryota</taxon>
        <taxon>Metazoa</taxon>
        <taxon>Echinodermata</taxon>
        <taxon>Eleutherozoa</taxon>
        <taxon>Echinozoa</taxon>
        <taxon>Holothuroidea</taxon>
        <taxon>Aspidochirotacea</taxon>
        <taxon>Aspidochirotida</taxon>
        <taxon>Stichopodidae</taxon>
        <taxon>Apostichopus</taxon>
    </lineage>
</organism>
<keyword evidence="2" id="KW-0175">Coiled coil</keyword>
<dbReference type="GO" id="GO:0005219">
    <property type="term" value="F:ryanodine-sensitive calcium-release channel activity"/>
    <property type="evidence" value="ECO:0007669"/>
    <property type="project" value="TreeGrafter"/>
</dbReference>
<reference evidence="5 6" key="1">
    <citation type="journal article" date="2017" name="PLoS Biol.">
        <title>The sea cucumber genome provides insights into morphological evolution and visceral regeneration.</title>
        <authorList>
            <person name="Zhang X."/>
            <person name="Sun L."/>
            <person name="Yuan J."/>
            <person name="Sun Y."/>
            <person name="Gao Y."/>
            <person name="Zhang L."/>
            <person name="Li S."/>
            <person name="Dai H."/>
            <person name="Hamel J.F."/>
            <person name="Liu C."/>
            <person name="Yu Y."/>
            <person name="Liu S."/>
            <person name="Lin W."/>
            <person name="Guo K."/>
            <person name="Jin S."/>
            <person name="Xu P."/>
            <person name="Storey K.B."/>
            <person name="Huan P."/>
            <person name="Zhang T."/>
            <person name="Zhou Y."/>
            <person name="Zhang J."/>
            <person name="Lin C."/>
            <person name="Li X."/>
            <person name="Xing L."/>
            <person name="Huo D."/>
            <person name="Sun M."/>
            <person name="Wang L."/>
            <person name="Mercier A."/>
            <person name="Li F."/>
            <person name="Yang H."/>
            <person name="Xiang J."/>
        </authorList>
    </citation>
    <scope>NUCLEOTIDE SEQUENCE [LARGE SCALE GENOMIC DNA]</scope>
    <source>
        <strain evidence="5">Shaxun</strain>
        <tissue evidence="5">Muscle</tissue>
    </source>
</reference>
<evidence type="ECO:0000259" key="3">
    <source>
        <dbReference type="Pfam" id="PF01365"/>
    </source>
</evidence>
<dbReference type="GO" id="GO:0014808">
    <property type="term" value="P:release of sequestered calcium ion into cytosol by sarcoplasmic reticulum"/>
    <property type="evidence" value="ECO:0007669"/>
    <property type="project" value="TreeGrafter"/>
</dbReference>
<keyword evidence="6" id="KW-1185">Reference proteome</keyword>
<dbReference type="GO" id="GO:0034704">
    <property type="term" value="C:calcium channel complex"/>
    <property type="evidence" value="ECO:0007669"/>
    <property type="project" value="TreeGrafter"/>
</dbReference>
<feature type="domain" description="RIH" evidence="3">
    <location>
        <begin position="175"/>
        <end position="213"/>
    </location>
</feature>
<sequence length="218" mass="24977">MEWWLHLLGTTLQIRHITSGKYLAVINCKDICIVPRSHGDLEEMVFCLQPSKADTVCWDSEQDHGMGSADIKYGDSTAFIQHVSTSLWLSHMVVENLQIRSGKPTERKAMMHPEGHMDDGFSVARARGEEAKSAGIIRKSTSLFLHFISALDSLQERDESKRKLWDNFALDSVENCLEDLIEYFLEAEEESDHEEQQKMAKALRNRQDLFKEEVCDCL</sequence>
<feature type="coiled-coil region" evidence="2">
    <location>
        <begin position="186"/>
        <end position="213"/>
    </location>
</feature>
<keyword evidence="5" id="KW-0675">Receptor</keyword>
<evidence type="ECO:0000256" key="1">
    <source>
        <dbReference type="ARBA" id="ARBA00022737"/>
    </source>
</evidence>
<comment type="caution">
    <text evidence="5">The sequence shown here is derived from an EMBL/GenBank/DDBJ whole genome shotgun (WGS) entry which is preliminary data.</text>
</comment>
<dbReference type="STRING" id="307972.A0A2G8JD16"/>
<dbReference type="Pfam" id="PF02815">
    <property type="entry name" value="MIR"/>
    <property type="match status" value="1"/>
</dbReference>
<protein>
    <submittedName>
        <fullName evidence="5">Putative ryanodine receptor 2</fullName>
    </submittedName>
</protein>
<feature type="domain" description="MIR" evidence="4">
    <location>
        <begin position="9"/>
        <end position="122"/>
    </location>
</feature>
<gene>
    <name evidence="5" type="ORF">BSL78_29547</name>
</gene>
<dbReference type="AlphaFoldDB" id="A0A2G8JD16"/>
<evidence type="ECO:0000313" key="5">
    <source>
        <dbReference type="EMBL" id="PIK33637.1"/>
    </source>
</evidence>
<dbReference type="PANTHER" id="PTHR46399">
    <property type="entry name" value="B30.2/SPRY DOMAIN-CONTAINING PROTEIN"/>
    <property type="match status" value="1"/>
</dbReference>